<keyword evidence="2" id="KW-1185">Reference proteome</keyword>
<dbReference type="PANTHER" id="PTHR48049">
    <property type="entry name" value="GLYCOSYLTRANSFERASE"/>
    <property type="match status" value="1"/>
</dbReference>
<dbReference type="SUPFAM" id="SSF53756">
    <property type="entry name" value="UDP-Glycosyltransferase/glycogen phosphorylase"/>
    <property type="match status" value="1"/>
</dbReference>
<sequence>MGHRISFISTPRNLRRLVRYNNQSSSLINFVSFPLAKDENLRYEAEATIDLPLEQVPYLKKAYDSLEGPVSIFLETSRPDWIIYDFAPHWLPPIASRLHIPCCFFSIFNASVNCFLSPPPGSTESDSDSRNRKTLEDFTVLPKWIPFPTNLAFRIHEIRKIFSSTFEINGSGVSDEHRYRSTIQGCAFVAIRSCMEFESDYLSLLEKLFGKPIIPVGLLPPPSSADHVNDDEDDKHQEWMRMRDWLDKQEEKSVVYIALGLKQH</sequence>
<protein>
    <recommendedName>
        <fullName evidence="3">UDP-rhamnose:rhamnosyltransferase 1</fullName>
    </recommendedName>
</protein>
<dbReference type="Gene3D" id="3.40.50.2000">
    <property type="entry name" value="Glycogen Phosphorylase B"/>
    <property type="match status" value="1"/>
</dbReference>
<reference evidence="1" key="1">
    <citation type="submission" date="2022-03" db="EMBL/GenBank/DDBJ databases">
        <title>A functionally conserved STORR gene fusion in Papaver species that diverged 16.8 million years ago.</title>
        <authorList>
            <person name="Catania T."/>
        </authorList>
    </citation>
    <scope>NUCLEOTIDE SEQUENCE</scope>
    <source>
        <strain evidence="1">S-191538</strain>
    </source>
</reference>
<dbReference type="EMBL" id="JAJJMA010086467">
    <property type="protein sequence ID" value="MCL7029071.1"/>
    <property type="molecule type" value="Genomic_DNA"/>
</dbReference>
<dbReference type="Proteomes" id="UP001177140">
    <property type="component" value="Unassembled WGS sequence"/>
</dbReference>
<dbReference type="PANTHER" id="PTHR48049:SF60">
    <property type="entry name" value="UDP-GLYCOSYLTRANSFERASE 91B1"/>
    <property type="match status" value="1"/>
</dbReference>
<comment type="caution">
    <text evidence="1">The sequence shown here is derived from an EMBL/GenBank/DDBJ whole genome shotgun (WGS) entry which is preliminary data.</text>
</comment>
<dbReference type="GO" id="GO:0035251">
    <property type="term" value="F:UDP-glucosyltransferase activity"/>
    <property type="evidence" value="ECO:0007669"/>
    <property type="project" value="InterPro"/>
</dbReference>
<evidence type="ECO:0000313" key="1">
    <source>
        <dbReference type="EMBL" id="MCL7029071.1"/>
    </source>
</evidence>
<gene>
    <name evidence="1" type="ORF">MKW94_001093</name>
</gene>
<dbReference type="AlphaFoldDB" id="A0AA41S2V7"/>
<name>A0AA41S2V7_PAPNU</name>
<organism evidence="1 2">
    <name type="scientific">Papaver nudicaule</name>
    <name type="common">Iceland poppy</name>
    <dbReference type="NCBI Taxonomy" id="74823"/>
    <lineage>
        <taxon>Eukaryota</taxon>
        <taxon>Viridiplantae</taxon>
        <taxon>Streptophyta</taxon>
        <taxon>Embryophyta</taxon>
        <taxon>Tracheophyta</taxon>
        <taxon>Spermatophyta</taxon>
        <taxon>Magnoliopsida</taxon>
        <taxon>Ranunculales</taxon>
        <taxon>Papaveraceae</taxon>
        <taxon>Papaveroideae</taxon>
        <taxon>Papaver</taxon>
    </lineage>
</organism>
<accession>A0AA41S2V7</accession>
<proteinExistence type="predicted"/>
<evidence type="ECO:0008006" key="3">
    <source>
        <dbReference type="Google" id="ProtNLM"/>
    </source>
</evidence>
<dbReference type="InterPro" id="IPR050481">
    <property type="entry name" value="UDP-glycosyltransf_plant"/>
</dbReference>
<evidence type="ECO:0000313" key="2">
    <source>
        <dbReference type="Proteomes" id="UP001177140"/>
    </source>
</evidence>